<evidence type="ECO:0000313" key="2">
    <source>
        <dbReference type="Proteomes" id="UP001204144"/>
    </source>
</evidence>
<dbReference type="Proteomes" id="UP001204144">
    <property type="component" value="Unassembled WGS sequence"/>
</dbReference>
<sequence length="156" mass="17926">MIDIVLDTCTLVHADNSESDYQESSVELINKMFANTTLVTVDEGFTFDESTNQSYIGLEFIKHLRPGSLGYNLIVHLALNMRINFVSNVIPNATKNYIEQIIRNKKDRMFLRVAFNSSEKTLASHDYTDYQKSKRHRIRKELGIEVVTAEEINHAL</sequence>
<accession>A0AAE3H5L1</accession>
<protein>
    <submittedName>
        <fullName evidence="1">Uncharacterized protein</fullName>
    </submittedName>
</protein>
<proteinExistence type="predicted"/>
<comment type="caution">
    <text evidence="1">The sequence shown here is derived from an EMBL/GenBank/DDBJ whole genome shotgun (WGS) entry which is preliminary data.</text>
</comment>
<reference evidence="1 2" key="1">
    <citation type="submission" date="2018-11" db="EMBL/GenBank/DDBJ databases">
        <title>Novel bacteria species description.</title>
        <authorList>
            <person name="Han J.-H."/>
        </authorList>
    </citation>
    <scope>NUCLEOTIDE SEQUENCE [LARGE SCALE GENOMIC DNA]</scope>
    <source>
        <strain evidence="1 2">KCTC23259</strain>
    </source>
</reference>
<dbReference type="RefSeq" id="WP_255038872.1">
    <property type="nucleotide sequence ID" value="NZ_RJUF01000180.1"/>
</dbReference>
<name>A0AAE3H5L1_9BACT</name>
<gene>
    <name evidence="1" type="ORF">EGI31_19790</name>
</gene>
<organism evidence="1 2">
    <name type="scientific">Lacihabitans soyangensis</name>
    <dbReference type="NCBI Taxonomy" id="869394"/>
    <lineage>
        <taxon>Bacteria</taxon>
        <taxon>Pseudomonadati</taxon>
        <taxon>Bacteroidota</taxon>
        <taxon>Cytophagia</taxon>
        <taxon>Cytophagales</taxon>
        <taxon>Leadbetterellaceae</taxon>
        <taxon>Lacihabitans</taxon>
    </lineage>
</organism>
<evidence type="ECO:0000313" key="1">
    <source>
        <dbReference type="EMBL" id="MCP9765183.1"/>
    </source>
</evidence>
<dbReference type="AlphaFoldDB" id="A0AAE3H5L1"/>
<keyword evidence="2" id="KW-1185">Reference proteome</keyword>
<dbReference type="EMBL" id="RJUF01000180">
    <property type="protein sequence ID" value="MCP9765183.1"/>
    <property type="molecule type" value="Genomic_DNA"/>
</dbReference>